<dbReference type="AlphaFoldDB" id="W0HNL1"/>
<keyword evidence="4" id="KW-1185">Reference proteome</keyword>
<dbReference type="Proteomes" id="UP000019025">
    <property type="component" value="Chromosome"/>
</dbReference>
<dbReference type="InterPro" id="IPR036249">
    <property type="entry name" value="Thioredoxin-like_sf"/>
</dbReference>
<dbReference type="PANTHER" id="PTHR36417:SF2">
    <property type="entry name" value="SELENOPROTEIN DOMAIN PROTEIN (AFU_ORTHOLOGUE AFUA_1G05220)"/>
    <property type="match status" value="1"/>
</dbReference>
<keyword evidence="1" id="KW-0676">Redox-active center</keyword>
<dbReference type="PANTHER" id="PTHR36417">
    <property type="entry name" value="SELENOPROTEIN DOMAIN PROTEIN (AFU_ORTHOLOGUE AFUA_1G05220)"/>
    <property type="match status" value="1"/>
</dbReference>
<name>W0HNL1_9GAMM</name>
<dbReference type="KEGG" id="pes:SOPEG_1545"/>
<dbReference type="Pfam" id="PF10262">
    <property type="entry name" value="Rdx"/>
    <property type="match status" value="1"/>
</dbReference>
<organism evidence="3 4">
    <name type="scientific">Candidatus Sodalis pierantonii str. SOPE</name>
    <dbReference type="NCBI Taxonomy" id="2342"/>
    <lineage>
        <taxon>Bacteria</taxon>
        <taxon>Pseudomonadati</taxon>
        <taxon>Pseudomonadota</taxon>
        <taxon>Gammaproteobacteria</taxon>
        <taxon>Enterobacterales</taxon>
        <taxon>Bruguierivoracaceae</taxon>
        <taxon>Sodalis</taxon>
    </lineage>
</organism>
<dbReference type="InterPro" id="IPR011893">
    <property type="entry name" value="Selenoprotein_Rdx-typ"/>
</dbReference>
<evidence type="ECO:0000313" key="3">
    <source>
        <dbReference type="EMBL" id="AHF73703.1"/>
    </source>
</evidence>
<dbReference type="SUPFAM" id="SSF52833">
    <property type="entry name" value="Thioredoxin-like"/>
    <property type="match status" value="1"/>
</dbReference>
<gene>
    <name evidence="3" type="ORF">SOPEG_1545</name>
</gene>
<dbReference type="NCBIfam" id="TIGR02174">
    <property type="entry name" value="CXXU_selWTH"/>
    <property type="match status" value="1"/>
</dbReference>
<proteinExistence type="predicted"/>
<feature type="region of interest" description="Disordered" evidence="2">
    <location>
        <begin position="83"/>
        <end position="114"/>
    </location>
</feature>
<sequence length="152" mass="17305">MHPPFVVSIHYYSQCNWLLRAAWMAQELLKTFGADLASVNLVPGTGGIYQITVNDALLWERKRDGGFPDAAQMKKRLQDHCFPDRDLGHSDRHAPPPARLTAPTRRRPAPLPRAPLNEDERCICCRQRRSREYIASLPTTPLNGSVRRTCCR</sequence>
<protein>
    <submittedName>
        <fullName evidence="3">Selenoprotein W-related protein</fullName>
    </submittedName>
</protein>
<accession>W0HNL1</accession>
<dbReference type="eggNOG" id="COG3526">
    <property type="taxonomic scope" value="Bacteria"/>
</dbReference>
<dbReference type="HOGENOM" id="CLU_068510_1_2_6"/>
<evidence type="ECO:0000256" key="1">
    <source>
        <dbReference type="ARBA" id="ARBA00023284"/>
    </source>
</evidence>
<reference evidence="3 4" key="1">
    <citation type="journal article" date="2014" name="Genome Biol. Evol.">
        <title>Genome degeneration and adaptation in a nascent stage of symbiosis.</title>
        <authorList>
            <person name="Oakeson K.F."/>
            <person name="Gil R."/>
            <person name="Clayton A.L."/>
            <person name="Dunn D.M."/>
            <person name="von Niederhausern A.C."/>
            <person name="Hamil C."/>
            <person name="Aoyagi A."/>
            <person name="Duval B."/>
            <person name="Baca A."/>
            <person name="Silva F.J."/>
            <person name="Vallier A."/>
            <person name="Jackson D.G."/>
            <person name="Latorre A."/>
            <person name="Weiss R.B."/>
            <person name="Heddi A."/>
            <person name="Moya A."/>
            <person name="Dale C."/>
        </authorList>
    </citation>
    <scope>NUCLEOTIDE SEQUENCE [LARGE SCALE GENOMIC DNA]</scope>
    <source>
        <strain evidence="4">none</strain>
    </source>
</reference>
<evidence type="ECO:0000313" key="4">
    <source>
        <dbReference type="Proteomes" id="UP000019025"/>
    </source>
</evidence>
<dbReference type="Gene3D" id="3.40.30.10">
    <property type="entry name" value="Glutaredoxin"/>
    <property type="match status" value="1"/>
</dbReference>
<feature type="compositionally biased region" description="Basic and acidic residues" evidence="2">
    <location>
        <begin position="83"/>
        <end position="94"/>
    </location>
</feature>
<dbReference type="EMBL" id="CP006568">
    <property type="protein sequence ID" value="AHF73703.1"/>
    <property type="molecule type" value="Genomic_DNA"/>
</dbReference>
<evidence type="ECO:0000256" key="2">
    <source>
        <dbReference type="SAM" id="MobiDB-lite"/>
    </source>
</evidence>